<evidence type="ECO:0000256" key="6">
    <source>
        <dbReference type="ARBA" id="ARBA00022801"/>
    </source>
</evidence>
<dbReference type="SUPFAM" id="SSF75005">
    <property type="entry name" value="Arabinanase/levansucrase/invertase"/>
    <property type="match status" value="1"/>
</dbReference>
<evidence type="ECO:0000256" key="3">
    <source>
        <dbReference type="ARBA" id="ARBA00012670"/>
    </source>
</evidence>
<comment type="catalytic activity">
    <reaction evidence="1">
        <text>Hydrolysis of terminal non-reducing alpha-L-arabinofuranoside residues in alpha-L-arabinosides.</text>
        <dbReference type="EC" id="3.2.1.55"/>
    </reaction>
</comment>
<accession>A0A177HUM8</accession>
<dbReference type="GO" id="GO:0005576">
    <property type="term" value="C:extracellular region"/>
    <property type="evidence" value="ECO:0007669"/>
    <property type="project" value="UniProtKB-SubCell"/>
</dbReference>
<reference evidence="9 10" key="1">
    <citation type="submission" date="2015-12" db="EMBL/GenBank/DDBJ databases">
        <title>Genome sequence of Streptomyces sp. G25.</title>
        <authorList>
            <person name="Poehlein A."/>
            <person name="Roettig A."/>
            <person name="Hiessl S."/>
            <person name="Hauschild P."/>
            <person name="Schauer J."/>
            <person name="Madkour M.H."/>
            <person name="Al-Ansari A.M."/>
            <person name="Almakishah N.H."/>
            <person name="Steinbuechel A."/>
            <person name="Daniel R."/>
        </authorList>
    </citation>
    <scope>NUCLEOTIDE SEQUENCE [LARGE SCALE GENOMIC DNA]</scope>
    <source>
        <strain evidence="10">G25(2015)</strain>
    </source>
</reference>
<comment type="caution">
    <text evidence="9">The sequence shown here is derived from an EMBL/GenBank/DDBJ whole genome shotgun (WGS) entry which is preliminary data.</text>
</comment>
<proteinExistence type="predicted"/>
<dbReference type="AlphaFoldDB" id="A0A177HUM8"/>
<dbReference type="InterPro" id="IPR005193">
    <property type="entry name" value="GH62_arabinosidase"/>
</dbReference>
<feature type="compositionally biased region" description="Basic residues" evidence="8">
    <location>
        <begin position="26"/>
        <end position="35"/>
    </location>
</feature>
<dbReference type="Gene3D" id="2.115.10.20">
    <property type="entry name" value="Glycosyl hydrolase domain, family 43"/>
    <property type="match status" value="1"/>
</dbReference>
<evidence type="ECO:0000256" key="2">
    <source>
        <dbReference type="ARBA" id="ARBA00004613"/>
    </source>
</evidence>
<name>A0A177HUM8_9ACTN</name>
<keyword evidence="10" id="KW-1185">Reference proteome</keyword>
<dbReference type="CDD" id="cd08987">
    <property type="entry name" value="GH62"/>
    <property type="match status" value="1"/>
</dbReference>
<dbReference type="InterPro" id="IPR023296">
    <property type="entry name" value="Glyco_hydro_beta-prop_sf"/>
</dbReference>
<evidence type="ECO:0000256" key="8">
    <source>
        <dbReference type="SAM" id="MobiDB-lite"/>
    </source>
</evidence>
<feature type="region of interest" description="Disordered" evidence="8">
    <location>
        <begin position="1"/>
        <end position="35"/>
    </location>
</feature>
<evidence type="ECO:0000256" key="5">
    <source>
        <dbReference type="ARBA" id="ARBA00022729"/>
    </source>
</evidence>
<organism evidence="9 10">
    <name type="scientific">Streptomyces jeddahensis</name>
    <dbReference type="NCBI Taxonomy" id="1716141"/>
    <lineage>
        <taxon>Bacteria</taxon>
        <taxon>Bacillati</taxon>
        <taxon>Actinomycetota</taxon>
        <taxon>Actinomycetes</taxon>
        <taxon>Kitasatosporales</taxon>
        <taxon>Streptomycetaceae</taxon>
        <taxon>Streptomyces</taxon>
    </lineage>
</organism>
<dbReference type="EMBL" id="LOHS01000071">
    <property type="protein sequence ID" value="OAH13924.1"/>
    <property type="molecule type" value="Genomic_DNA"/>
</dbReference>
<dbReference type="PANTHER" id="PTHR40631:SF2">
    <property type="entry name" value="ALPHA-L-ARABINOFURANOSIDASE"/>
    <property type="match status" value="1"/>
</dbReference>
<dbReference type="Pfam" id="PF03664">
    <property type="entry name" value="Glyco_hydro_62"/>
    <property type="match status" value="1"/>
</dbReference>
<sequence length="393" mass="43398">MRSEGRFRPQSVVLNSASPAAGPPPRSRRSKPTGRRWRAALAAMALTFAGLAAGATSTAAADPSGGGVSETAKHIPSTFQWSSSGPLISAKSDATHDIAAVKDPTVVRHNGKWLVYATTALRSGGWNLMYTSFEDWSEADSAPHYYLDQSAIGPGYRAAPQVFYFAPQKKWYLVYQTGLPSFSTTDDPTKPESWSAPRNFQEEMPDIIKENIGNGFWLDFWVTCDTAKCYLFSSDDNGHLYRSETTVADFPNGFGNTQIALEDDRFDLFEAANVYKIKGTDDYLLLVEAIGSDGRRYFRSWTSDSIDGKWTPLAASEDNPFARSNNVTFPDGAWTEDISHGEMIRSGVDQTMEIDPGRLRYLYQGMDPSASGDYNQLPWKLGLLTETTAYGRD</sequence>
<dbReference type="GO" id="GO:0046373">
    <property type="term" value="P:L-arabinose metabolic process"/>
    <property type="evidence" value="ECO:0007669"/>
    <property type="project" value="InterPro"/>
</dbReference>
<protein>
    <recommendedName>
        <fullName evidence="3">non-reducing end alpha-L-arabinofuranosidase</fullName>
        <ecNumber evidence="3">3.2.1.55</ecNumber>
    </recommendedName>
</protein>
<keyword evidence="4" id="KW-0964">Secreted</keyword>
<evidence type="ECO:0000313" key="9">
    <source>
        <dbReference type="EMBL" id="OAH13924.1"/>
    </source>
</evidence>
<comment type="subcellular location">
    <subcellularLocation>
        <location evidence="2">Secreted</location>
    </subcellularLocation>
</comment>
<dbReference type="PANTHER" id="PTHR40631">
    <property type="entry name" value="ALPHA-L-ARABINOFURANOSIDASE AXHA-2-RELATED"/>
    <property type="match status" value="1"/>
</dbReference>
<dbReference type="EC" id="3.2.1.55" evidence="3"/>
<evidence type="ECO:0000313" key="10">
    <source>
        <dbReference type="Proteomes" id="UP000077381"/>
    </source>
</evidence>
<keyword evidence="7 9" id="KW-0326">Glycosidase</keyword>
<gene>
    <name evidence="9" type="primary">xynC</name>
    <name evidence="9" type="ORF">STSP_26410</name>
</gene>
<evidence type="ECO:0000256" key="4">
    <source>
        <dbReference type="ARBA" id="ARBA00022525"/>
    </source>
</evidence>
<evidence type="ECO:0000256" key="7">
    <source>
        <dbReference type="ARBA" id="ARBA00023295"/>
    </source>
</evidence>
<dbReference type="PATRIC" id="fig|1716141.3.peg.2784"/>
<keyword evidence="5" id="KW-0732">Signal</keyword>
<dbReference type="GO" id="GO:0046556">
    <property type="term" value="F:alpha-L-arabinofuranosidase activity"/>
    <property type="evidence" value="ECO:0007669"/>
    <property type="project" value="UniProtKB-EC"/>
</dbReference>
<dbReference type="Proteomes" id="UP000077381">
    <property type="component" value="Unassembled WGS sequence"/>
</dbReference>
<keyword evidence="6 9" id="KW-0378">Hydrolase</keyword>
<evidence type="ECO:0000256" key="1">
    <source>
        <dbReference type="ARBA" id="ARBA00001462"/>
    </source>
</evidence>
<dbReference type="STRING" id="1716141.STSP_26410"/>
<dbReference type="OrthoDB" id="3317993at2"/>